<dbReference type="AlphaFoldDB" id="A0A7J6KMB2"/>
<keyword evidence="2" id="KW-1185">Reference proteome</keyword>
<dbReference type="Proteomes" id="UP000591131">
    <property type="component" value="Unassembled WGS sequence"/>
</dbReference>
<proteinExistence type="predicted"/>
<comment type="caution">
    <text evidence="1">The sequence shown here is derived from an EMBL/GenBank/DDBJ whole genome shotgun (WGS) entry which is preliminary data.</text>
</comment>
<dbReference type="EMBL" id="JAAPAO010002132">
    <property type="protein sequence ID" value="KAF4648187.1"/>
    <property type="molecule type" value="Genomic_DNA"/>
</dbReference>
<accession>A0A7J6KMB2</accession>
<feature type="non-terminal residue" evidence="1">
    <location>
        <position position="155"/>
    </location>
</feature>
<name>A0A7J6KMB2_PERCH</name>
<protein>
    <submittedName>
        <fullName evidence="1">Uncharacterized protein</fullName>
    </submittedName>
</protein>
<reference evidence="1 2" key="1">
    <citation type="submission" date="2020-04" db="EMBL/GenBank/DDBJ databases">
        <title>Perkinsus chesapeaki whole genome sequence.</title>
        <authorList>
            <person name="Bogema D.R."/>
        </authorList>
    </citation>
    <scope>NUCLEOTIDE SEQUENCE [LARGE SCALE GENOMIC DNA]</scope>
    <source>
        <strain evidence="1">ATCC PRA-425</strain>
    </source>
</reference>
<evidence type="ECO:0000313" key="1">
    <source>
        <dbReference type="EMBL" id="KAF4648187.1"/>
    </source>
</evidence>
<evidence type="ECO:0000313" key="2">
    <source>
        <dbReference type="Proteomes" id="UP000591131"/>
    </source>
</evidence>
<gene>
    <name evidence="1" type="ORF">FOL47_003632</name>
</gene>
<organism evidence="1 2">
    <name type="scientific">Perkinsus chesapeaki</name>
    <name type="common">Clam parasite</name>
    <name type="synonym">Perkinsus andrewsi</name>
    <dbReference type="NCBI Taxonomy" id="330153"/>
    <lineage>
        <taxon>Eukaryota</taxon>
        <taxon>Sar</taxon>
        <taxon>Alveolata</taxon>
        <taxon>Perkinsozoa</taxon>
        <taxon>Perkinsea</taxon>
        <taxon>Perkinsida</taxon>
        <taxon>Perkinsidae</taxon>
        <taxon>Perkinsus</taxon>
    </lineage>
</organism>
<feature type="non-terminal residue" evidence="1">
    <location>
        <position position="1"/>
    </location>
</feature>
<sequence>EMTSGLLIEQRIVTDLGMSKAALLHALAPDGVSDPLEMSMSSKTTQLLQQLIEIMFTCVILQASVGPLTTAYLSRLQIMVNLVVSIPFLELSVDRVLMAMFHCALSGRSSPRPPPTCMVLTTRSPLIRVIGPMSISLNLGFVGNTQYGTSFVMVL</sequence>